<keyword evidence="3" id="KW-1185">Reference proteome</keyword>
<dbReference type="Proteomes" id="UP000199496">
    <property type="component" value="Unassembled WGS sequence"/>
</dbReference>
<dbReference type="SUPFAM" id="SSF53335">
    <property type="entry name" value="S-adenosyl-L-methionine-dependent methyltransferases"/>
    <property type="match status" value="1"/>
</dbReference>
<evidence type="ECO:0000313" key="2">
    <source>
        <dbReference type="EMBL" id="SEP58051.1"/>
    </source>
</evidence>
<dbReference type="PANTHER" id="PTHR43591">
    <property type="entry name" value="METHYLTRANSFERASE"/>
    <property type="match status" value="1"/>
</dbReference>
<evidence type="ECO:0000313" key="3">
    <source>
        <dbReference type="Proteomes" id="UP000199496"/>
    </source>
</evidence>
<dbReference type="Pfam" id="PF08241">
    <property type="entry name" value="Methyltransf_11"/>
    <property type="match status" value="1"/>
</dbReference>
<feature type="domain" description="Methyltransferase type 11" evidence="1">
    <location>
        <begin position="45"/>
        <end position="140"/>
    </location>
</feature>
<evidence type="ECO:0000259" key="1">
    <source>
        <dbReference type="Pfam" id="PF08241"/>
    </source>
</evidence>
<dbReference type="AlphaFoldDB" id="A0A1H8Z149"/>
<dbReference type="STRING" id="867345.SAMN05421693_101119"/>
<dbReference type="Gene3D" id="3.40.50.150">
    <property type="entry name" value="Vaccinia Virus protein VP39"/>
    <property type="match status" value="1"/>
</dbReference>
<dbReference type="CDD" id="cd02440">
    <property type="entry name" value="AdoMet_MTases"/>
    <property type="match status" value="1"/>
</dbReference>
<accession>A0A1H8Z149</accession>
<keyword evidence="2" id="KW-0489">Methyltransferase</keyword>
<organism evidence="2 3">
    <name type="scientific">Ectothiorhodospira magna</name>
    <dbReference type="NCBI Taxonomy" id="867345"/>
    <lineage>
        <taxon>Bacteria</taxon>
        <taxon>Pseudomonadati</taxon>
        <taxon>Pseudomonadota</taxon>
        <taxon>Gammaproteobacteria</taxon>
        <taxon>Chromatiales</taxon>
        <taxon>Ectothiorhodospiraceae</taxon>
        <taxon>Ectothiorhodospira</taxon>
    </lineage>
</organism>
<dbReference type="GO" id="GO:0008757">
    <property type="term" value="F:S-adenosylmethionine-dependent methyltransferase activity"/>
    <property type="evidence" value="ECO:0007669"/>
    <property type="project" value="InterPro"/>
</dbReference>
<dbReference type="OrthoDB" id="323463at2"/>
<dbReference type="GO" id="GO:0032259">
    <property type="term" value="P:methylation"/>
    <property type="evidence" value="ECO:0007669"/>
    <property type="project" value="UniProtKB-KW"/>
</dbReference>
<dbReference type="InterPro" id="IPR029063">
    <property type="entry name" value="SAM-dependent_MTases_sf"/>
</dbReference>
<sequence>MDLSSIRSAYRRYARYYDRMFGPIFAGGRRMAVHLVNNGPGQRILEVGVGTGLSLPEYRQDARVVGIDISPDMLQLARERARDGALPQVEALLEMDAEALAFPDNSFDGVVAMYVASVVPNPDKLMAEMRRVCVPGGDVVVINHFASRHPFLRRLEQMLRPLSRLMGFRPDMELDSLPEWPDLRRVAVHKTNLFGYWKLVHYRCSDAPVPLEGGSGETVAVKATADQPG</sequence>
<proteinExistence type="predicted"/>
<gene>
    <name evidence="2" type="ORF">SAMN05421693_101119</name>
</gene>
<reference evidence="2 3" key="1">
    <citation type="submission" date="2016-10" db="EMBL/GenBank/DDBJ databases">
        <authorList>
            <person name="de Groot N.N."/>
        </authorList>
    </citation>
    <scope>NUCLEOTIDE SEQUENCE [LARGE SCALE GENOMIC DNA]</scope>
    <source>
        <strain evidence="2 3">B7-7</strain>
    </source>
</reference>
<dbReference type="PANTHER" id="PTHR43591:SF24">
    <property type="entry name" value="2-METHOXY-6-POLYPRENYL-1,4-BENZOQUINOL METHYLASE, MITOCHONDRIAL"/>
    <property type="match status" value="1"/>
</dbReference>
<protein>
    <submittedName>
        <fullName evidence="2">Phosphatidylethanolamine/phosphatidyl-N-methylethanolamine N-methyltransferase</fullName>
    </submittedName>
</protein>
<name>A0A1H8Z149_9GAMM</name>
<keyword evidence="2" id="KW-0808">Transferase</keyword>
<dbReference type="InterPro" id="IPR013216">
    <property type="entry name" value="Methyltransf_11"/>
</dbReference>
<dbReference type="RefSeq" id="WP_090202432.1">
    <property type="nucleotide sequence ID" value="NZ_FOFO01000001.1"/>
</dbReference>
<dbReference type="EMBL" id="FOFO01000001">
    <property type="protein sequence ID" value="SEP58051.1"/>
    <property type="molecule type" value="Genomic_DNA"/>
</dbReference>